<dbReference type="SUPFAM" id="SSF46689">
    <property type="entry name" value="Homeodomain-like"/>
    <property type="match status" value="1"/>
</dbReference>
<dbReference type="Pfam" id="PF00440">
    <property type="entry name" value="TetR_N"/>
    <property type="match status" value="1"/>
</dbReference>
<dbReference type="InterPro" id="IPR001647">
    <property type="entry name" value="HTH_TetR"/>
</dbReference>
<dbReference type="InterPro" id="IPR036271">
    <property type="entry name" value="Tet_transcr_reg_TetR-rel_C_sf"/>
</dbReference>
<dbReference type="KEGG" id="hje:HacjB3_08080"/>
<accession>D8J2P4</accession>
<reference evidence="6 8" key="1">
    <citation type="journal article" date="2010" name="J. Bacteriol.">
        <title>Complete genome sequence of Halalkalicoccus jeotgali B3(T), an extremely halophilic archaeon.</title>
        <authorList>
            <person name="Roh S.W."/>
            <person name="Nam Y.D."/>
            <person name="Nam S.H."/>
            <person name="Choi S.H."/>
            <person name="Park H.S."/>
            <person name="Bae J.W."/>
        </authorList>
    </citation>
    <scope>NUCLEOTIDE SEQUENCE [LARGE SCALE GENOMIC DNA]</scope>
    <source>
        <strain evidence="6">B3</strain>
        <strain evidence="8">DSM 18796 / CECT 7217 / JCM 14584 / KCTC 4019 / B3</strain>
    </source>
</reference>
<evidence type="ECO:0000256" key="1">
    <source>
        <dbReference type="ARBA" id="ARBA00023015"/>
    </source>
</evidence>
<proteinExistence type="predicted"/>
<evidence type="ECO:0000259" key="5">
    <source>
        <dbReference type="PROSITE" id="PS50977"/>
    </source>
</evidence>
<evidence type="ECO:0000256" key="2">
    <source>
        <dbReference type="ARBA" id="ARBA00023125"/>
    </source>
</evidence>
<dbReference type="GeneID" id="9419418"/>
<dbReference type="STRING" id="795797.HacjB3_08080"/>
<sequence>MRGFDDEERERIEEELVETGRERLVRYGPAKTNVVDITEPVGIAKSTFYRFFDTKAELYVEIYRREVAEFAEGTRAEIDEADSSREGLEALFRSYAGWLEDNPFVQRMVVQSDYRSFYQDVPDETMEAIQREGLAEFEAVFEPLREREGGLREDVETIELLGLLSLIGLLVIHREEYDNYNASYYERVRDLLIETLARGLVG</sequence>
<evidence type="ECO:0000313" key="9">
    <source>
        <dbReference type="Proteomes" id="UP000011645"/>
    </source>
</evidence>
<dbReference type="GO" id="GO:0003677">
    <property type="term" value="F:DNA binding"/>
    <property type="evidence" value="ECO:0007669"/>
    <property type="project" value="UniProtKB-UniRule"/>
</dbReference>
<keyword evidence="1" id="KW-0805">Transcription regulation</keyword>
<dbReference type="InterPro" id="IPR009057">
    <property type="entry name" value="Homeodomain-like_sf"/>
</dbReference>
<feature type="domain" description="HTH tetR-type" evidence="5">
    <location>
        <begin position="10"/>
        <end position="70"/>
    </location>
</feature>
<dbReference type="Proteomes" id="UP000011645">
    <property type="component" value="Unassembled WGS sequence"/>
</dbReference>
<dbReference type="AlphaFoldDB" id="D8J2P4"/>
<keyword evidence="9" id="KW-1185">Reference proteome</keyword>
<evidence type="ECO:0000256" key="3">
    <source>
        <dbReference type="ARBA" id="ARBA00023163"/>
    </source>
</evidence>
<dbReference type="PROSITE" id="PS50977">
    <property type="entry name" value="HTH_TETR_2"/>
    <property type="match status" value="1"/>
</dbReference>
<dbReference type="PANTHER" id="PTHR47506">
    <property type="entry name" value="TRANSCRIPTIONAL REGULATORY PROTEIN"/>
    <property type="match status" value="1"/>
</dbReference>
<evidence type="ECO:0000313" key="8">
    <source>
        <dbReference type="Proteomes" id="UP000000390"/>
    </source>
</evidence>
<keyword evidence="2 4" id="KW-0238">DNA-binding</keyword>
<dbReference type="SUPFAM" id="SSF48498">
    <property type="entry name" value="Tetracyclin repressor-like, C-terminal domain"/>
    <property type="match status" value="1"/>
</dbReference>
<organism evidence="6 8">
    <name type="scientific">Halalkalicoccus jeotgali (strain DSM 18796 / CECT 7217 / JCM 14584 / KCTC 4019 / B3)</name>
    <dbReference type="NCBI Taxonomy" id="795797"/>
    <lineage>
        <taxon>Archaea</taxon>
        <taxon>Methanobacteriati</taxon>
        <taxon>Methanobacteriota</taxon>
        <taxon>Stenosarchaea group</taxon>
        <taxon>Halobacteria</taxon>
        <taxon>Halobacteriales</taxon>
        <taxon>Halococcaceae</taxon>
        <taxon>Halalkalicoccus</taxon>
    </lineage>
</organism>
<dbReference type="PATRIC" id="fig|795797.18.peg.1609"/>
<protein>
    <submittedName>
        <fullName evidence="6">Transcription regulator</fullName>
    </submittedName>
    <submittedName>
        <fullName evidence="7">Transcriptional regulator</fullName>
    </submittedName>
</protein>
<name>D8J2P4_HALJB</name>
<dbReference type="EMBL" id="CP002062">
    <property type="protein sequence ID" value="ADJ15001.1"/>
    <property type="molecule type" value="Genomic_DNA"/>
</dbReference>
<feature type="DNA-binding region" description="H-T-H motif" evidence="4">
    <location>
        <begin position="33"/>
        <end position="52"/>
    </location>
</feature>
<evidence type="ECO:0000313" key="6">
    <source>
        <dbReference type="EMBL" id="ADJ15001.1"/>
    </source>
</evidence>
<dbReference type="HOGENOM" id="CLU_069356_42_1_2"/>
<keyword evidence="3" id="KW-0804">Transcription</keyword>
<dbReference type="OrthoDB" id="135877at2157"/>
<evidence type="ECO:0000256" key="4">
    <source>
        <dbReference type="PROSITE-ProRule" id="PRU00335"/>
    </source>
</evidence>
<dbReference type="RefSeq" id="WP_008417615.1">
    <property type="nucleotide sequence ID" value="NC_014297.1"/>
</dbReference>
<reference evidence="7 9" key="2">
    <citation type="journal article" date="2014" name="PLoS Genet.">
        <title>Phylogenetically driven sequencing of extremely halophilic archaea reveals strategies for static and dynamic osmo-response.</title>
        <authorList>
            <person name="Becker E.A."/>
            <person name="Seitzer P.M."/>
            <person name="Tritt A."/>
            <person name="Larsen D."/>
            <person name="Krusor M."/>
            <person name="Yao A.I."/>
            <person name="Wu D."/>
            <person name="Madern D."/>
            <person name="Eisen J.A."/>
            <person name="Darling A.E."/>
            <person name="Facciotti M.T."/>
        </authorList>
    </citation>
    <scope>NUCLEOTIDE SEQUENCE [LARGE SCALE GENOMIC DNA]</scope>
    <source>
        <strain evidence="7">B3</strain>
        <strain evidence="9">DSM 18796 / CECT 7217 / JCM 14584 / KCTC 4019 / B3</strain>
    </source>
</reference>
<dbReference type="PANTHER" id="PTHR47506:SF1">
    <property type="entry name" value="HTH-TYPE TRANSCRIPTIONAL REGULATOR YJDC"/>
    <property type="match status" value="1"/>
</dbReference>
<gene>
    <name evidence="6" type="ordered locus">HacjB3_08080</name>
    <name evidence="7" type="ORF">C497_14642</name>
</gene>
<dbReference type="Gene3D" id="1.10.357.10">
    <property type="entry name" value="Tetracycline Repressor, domain 2"/>
    <property type="match status" value="1"/>
</dbReference>
<dbReference type="eggNOG" id="arCOG02648">
    <property type="taxonomic scope" value="Archaea"/>
</dbReference>
<evidence type="ECO:0000313" key="7">
    <source>
        <dbReference type="EMBL" id="ELY34983.1"/>
    </source>
</evidence>
<dbReference type="EMBL" id="AOHV01000038">
    <property type="protein sequence ID" value="ELY34983.1"/>
    <property type="molecule type" value="Genomic_DNA"/>
</dbReference>
<dbReference type="Proteomes" id="UP000000390">
    <property type="component" value="Chromosome"/>
</dbReference>